<name>A0ABD2MVL8_9CUCU</name>
<gene>
    <name evidence="2" type="ORF">HHI36_021006</name>
</gene>
<dbReference type="PANTHER" id="PTHR12451:SF0">
    <property type="entry name" value="ZINC FINGER PROTEIN CASTOR HOMOLOG 1"/>
    <property type="match status" value="1"/>
</dbReference>
<dbReference type="InterPro" id="IPR040373">
    <property type="entry name" value="CASZ1"/>
</dbReference>
<feature type="region of interest" description="Disordered" evidence="1">
    <location>
        <begin position="21"/>
        <end position="168"/>
    </location>
</feature>
<dbReference type="AlphaFoldDB" id="A0ABD2MVL8"/>
<sequence length="253" mass="28521">MMATVSTGILSPNSYGLTSDQVAAKMAAQNDTEEEFDPYSSRPCFGSQHNSSDSEDNYATSPKQESPKRNKRKNFKPRCTSNSLYNEYSENRETALNLSEFPDNNNVSSSRRRKTQATRKVVTDSRFFPMDLSQKNDSSDSESLNERNEFEDDNVSSENDSKIPTSFSIHNLSKPHVQKYESGGLSSFAESAQTFTHPQISEMREFAMNTMRELLGIYGLTPDVTESISKQLPIAAFNSGEYNFKIYISNRVL</sequence>
<organism evidence="2 3">
    <name type="scientific">Cryptolaemus montrouzieri</name>
    <dbReference type="NCBI Taxonomy" id="559131"/>
    <lineage>
        <taxon>Eukaryota</taxon>
        <taxon>Metazoa</taxon>
        <taxon>Ecdysozoa</taxon>
        <taxon>Arthropoda</taxon>
        <taxon>Hexapoda</taxon>
        <taxon>Insecta</taxon>
        <taxon>Pterygota</taxon>
        <taxon>Neoptera</taxon>
        <taxon>Endopterygota</taxon>
        <taxon>Coleoptera</taxon>
        <taxon>Polyphaga</taxon>
        <taxon>Cucujiformia</taxon>
        <taxon>Coccinelloidea</taxon>
        <taxon>Coccinellidae</taxon>
        <taxon>Scymninae</taxon>
        <taxon>Scymnini</taxon>
        <taxon>Cryptolaemus</taxon>
    </lineage>
</organism>
<evidence type="ECO:0000313" key="3">
    <source>
        <dbReference type="Proteomes" id="UP001516400"/>
    </source>
</evidence>
<feature type="compositionally biased region" description="Polar residues" evidence="1">
    <location>
        <begin position="47"/>
        <end position="64"/>
    </location>
</feature>
<protein>
    <submittedName>
        <fullName evidence="2">Uncharacterized protein</fullName>
    </submittedName>
</protein>
<feature type="compositionally biased region" description="Polar residues" evidence="1">
    <location>
        <begin position="79"/>
        <end position="109"/>
    </location>
</feature>
<dbReference type="PANTHER" id="PTHR12451">
    <property type="entry name" value="TRANSCRIPTION FACTOR CASTOR PROTEIN MING -RELATED"/>
    <property type="match status" value="1"/>
</dbReference>
<keyword evidence="3" id="KW-1185">Reference proteome</keyword>
<dbReference type="EMBL" id="JABFTP020000042">
    <property type="protein sequence ID" value="KAL3270459.1"/>
    <property type="molecule type" value="Genomic_DNA"/>
</dbReference>
<evidence type="ECO:0000256" key="1">
    <source>
        <dbReference type="SAM" id="MobiDB-lite"/>
    </source>
</evidence>
<comment type="caution">
    <text evidence="2">The sequence shown here is derived from an EMBL/GenBank/DDBJ whole genome shotgun (WGS) entry which is preliminary data.</text>
</comment>
<proteinExistence type="predicted"/>
<dbReference type="Proteomes" id="UP001516400">
    <property type="component" value="Unassembled WGS sequence"/>
</dbReference>
<feature type="compositionally biased region" description="Polar residues" evidence="1">
    <location>
        <begin position="156"/>
        <end position="168"/>
    </location>
</feature>
<evidence type="ECO:0000313" key="2">
    <source>
        <dbReference type="EMBL" id="KAL3270459.1"/>
    </source>
</evidence>
<accession>A0ABD2MVL8</accession>
<reference evidence="2 3" key="1">
    <citation type="journal article" date="2021" name="BMC Biol.">
        <title>Horizontally acquired antibacterial genes associated with adaptive radiation of ladybird beetles.</title>
        <authorList>
            <person name="Li H.S."/>
            <person name="Tang X.F."/>
            <person name="Huang Y.H."/>
            <person name="Xu Z.Y."/>
            <person name="Chen M.L."/>
            <person name="Du X.Y."/>
            <person name="Qiu B.Y."/>
            <person name="Chen P.T."/>
            <person name="Zhang W."/>
            <person name="Slipinski A."/>
            <person name="Escalona H.E."/>
            <person name="Waterhouse R.M."/>
            <person name="Zwick A."/>
            <person name="Pang H."/>
        </authorList>
    </citation>
    <scope>NUCLEOTIDE SEQUENCE [LARGE SCALE GENOMIC DNA]</scope>
    <source>
        <strain evidence="2">SYSU2018</strain>
    </source>
</reference>